<gene>
    <name evidence="2" type="ORF">SO694_00030314</name>
</gene>
<keyword evidence="1" id="KW-0472">Membrane</keyword>
<dbReference type="EMBL" id="JBBJCI010000370">
    <property type="protein sequence ID" value="KAK7232268.1"/>
    <property type="molecule type" value="Genomic_DNA"/>
</dbReference>
<evidence type="ECO:0000313" key="2">
    <source>
        <dbReference type="EMBL" id="KAK7232268.1"/>
    </source>
</evidence>
<protein>
    <submittedName>
        <fullName evidence="2">Uncharacterized protein</fullName>
    </submittedName>
</protein>
<accession>A0ABR1FK01</accession>
<dbReference type="Gene3D" id="3.40.50.1240">
    <property type="entry name" value="Phosphoglycerate mutase-like"/>
    <property type="match status" value="1"/>
</dbReference>
<keyword evidence="1" id="KW-1133">Transmembrane helix</keyword>
<dbReference type="Proteomes" id="UP001363151">
    <property type="component" value="Unassembled WGS sequence"/>
</dbReference>
<reference evidence="2 3" key="1">
    <citation type="submission" date="2024-03" db="EMBL/GenBank/DDBJ databases">
        <title>Aureococcus anophagefferens CCMP1851 and Kratosvirus quantuckense: Draft genome of a second virus-susceptible host strain in the model system.</title>
        <authorList>
            <person name="Chase E."/>
            <person name="Truchon A.R."/>
            <person name="Schepens W."/>
            <person name="Wilhelm S.W."/>
        </authorList>
    </citation>
    <scope>NUCLEOTIDE SEQUENCE [LARGE SCALE GENOMIC DNA]</scope>
    <source>
        <strain evidence="2 3">CCMP1851</strain>
    </source>
</reference>
<comment type="caution">
    <text evidence="2">The sequence shown here is derived from an EMBL/GenBank/DDBJ whole genome shotgun (WGS) entry which is preliminary data.</text>
</comment>
<proteinExistence type="predicted"/>
<sequence length="282" mass="29604">MFEYLSGVDDFAFGALTGSEVAKLYESHIAMMAFATNHWNAVGYGSAALGWIAAALVQRATGVSFGAAAMADATPESSVVALFVHDTNQLYLRKLLGLKWIARGWQGNAASTGGALSFELHCAGTQGAADRRCFVKTRYTVASPRQQREATVLDATTPPSEAVLVLPGCGVELCPLAAFVGVVLDAVCFDCVGDPVRTVLGRLADHAAEPPAEEACDAAPAWQQALSLLGAAAFGASLALFVAWCLRVRRHRRARQAPSLLGASRQAPAGERLTLVESGTVL</sequence>
<dbReference type="InterPro" id="IPR029033">
    <property type="entry name" value="His_PPase_superfam"/>
</dbReference>
<name>A0ABR1FK01_AURAN</name>
<dbReference type="SUPFAM" id="SSF53254">
    <property type="entry name" value="Phosphoglycerate mutase-like"/>
    <property type="match status" value="1"/>
</dbReference>
<organism evidence="2 3">
    <name type="scientific">Aureococcus anophagefferens</name>
    <name type="common">Harmful bloom alga</name>
    <dbReference type="NCBI Taxonomy" id="44056"/>
    <lineage>
        <taxon>Eukaryota</taxon>
        <taxon>Sar</taxon>
        <taxon>Stramenopiles</taxon>
        <taxon>Ochrophyta</taxon>
        <taxon>Pelagophyceae</taxon>
        <taxon>Pelagomonadales</taxon>
        <taxon>Pelagomonadaceae</taxon>
        <taxon>Aureococcus</taxon>
    </lineage>
</organism>
<evidence type="ECO:0000256" key="1">
    <source>
        <dbReference type="SAM" id="Phobius"/>
    </source>
</evidence>
<evidence type="ECO:0000313" key="3">
    <source>
        <dbReference type="Proteomes" id="UP001363151"/>
    </source>
</evidence>
<keyword evidence="3" id="KW-1185">Reference proteome</keyword>
<feature type="transmembrane region" description="Helical" evidence="1">
    <location>
        <begin position="225"/>
        <end position="246"/>
    </location>
</feature>
<keyword evidence="1" id="KW-0812">Transmembrane</keyword>